<evidence type="ECO:0000313" key="1">
    <source>
        <dbReference type="EMBL" id="TXC81748.1"/>
    </source>
</evidence>
<organism evidence="1 2">
    <name type="scientific">Luteibaculum oceani</name>
    <dbReference type="NCBI Taxonomy" id="1294296"/>
    <lineage>
        <taxon>Bacteria</taxon>
        <taxon>Pseudomonadati</taxon>
        <taxon>Bacteroidota</taxon>
        <taxon>Flavobacteriia</taxon>
        <taxon>Flavobacteriales</taxon>
        <taxon>Luteibaculaceae</taxon>
        <taxon>Luteibaculum</taxon>
    </lineage>
</organism>
<name>A0A5C6VEX3_9FLAO</name>
<reference evidence="1 2" key="1">
    <citation type="submission" date="2019-08" db="EMBL/GenBank/DDBJ databases">
        <title>Genome of Luteibaculum oceani JCM 18817.</title>
        <authorList>
            <person name="Bowman J.P."/>
        </authorList>
    </citation>
    <scope>NUCLEOTIDE SEQUENCE [LARGE SCALE GENOMIC DNA]</scope>
    <source>
        <strain evidence="1 2">JCM 18817</strain>
    </source>
</reference>
<dbReference type="EMBL" id="VORB01000003">
    <property type="protein sequence ID" value="TXC81748.1"/>
    <property type="molecule type" value="Genomic_DNA"/>
</dbReference>
<protein>
    <recommendedName>
        <fullName evidence="3">SRPBCC family protein</fullName>
    </recommendedName>
</protein>
<dbReference type="AlphaFoldDB" id="A0A5C6VEX3"/>
<dbReference type="OrthoDB" id="1011799at2"/>
<proteinExistence type="predicted"/>
<dbReference type="SUPFAM" id="SSF55961">
    <property type="entry name" value="Bet v1-like"/>
    <property type="match status" value="1"/>
</dbReference>
<dbReference type="Proteomes" id="UP000321168">
    <property type="component" value="Unassembled WGS sequence"/>
</dbReference>
<comment type="caution">
    <text evidence="1">The sequence shown here is derived from an EMBL/GenBank/DDBJ whole genome shotgun (WGS) entry which is preliminary data.</text>
</comment>
<evidence type="ECO:0008006" key="3">
    <source>
        <dbReference type="Google" id="ProtNLM"/>
    </source>
</evidence>
<accession>A0A5C6VEX3</accession>
<sequence length="133" mass="15086">MTTIESKKVALSCTPEEAFKFVTDMNNFEQLLPMERVDAFTSTEDECSFKAQGSFHIGLQKQNTTEFSKIELVSTPKSAIKFNLDVFIDQTADGCEVYQICNAQLNPFLKMMVEKPLNNLFDFIADRMKAIHG</sequence>
<dbReference type="RefSeq" id="WP_147013757.1">
    <property type="nucleotide sequence ID" value="NZ_VORB01000003.1"/>
</dbReference>
<evidence type="ECO:0000313" key="2">
    <source>
        <dbReference type="Proteomes" id="UP000321168"/>
    </source>
</evidence>
<gene>
    <name evidence="1" type="ORF">FRX97_04325</name>
</gene>
<keyword evidence="2" id="KW-1185">Reference proteome</keyword>